<dbReference type="Proteomes" id="UP000565089">
    <property type="component" value="Unassembled WGS sequence"/>
</dbReference>
<gene>
    <name evidence="1" type="ORF">BJ965_006582</name>
</gene>
<accession>A0A7W7DVF3</accession>
<evidence type="ECO:0000313" key="1">
    <source>
        <dbReference type="EMBL" id="MBB4716700.1"/>
    </source>
</evidence>
<dbReference type="RefSeq" id="WP_184913874.1">
    <property type="nucleotide sequence ID" value="NZ_JACHMS010000001.1"/>
</dbReference>
<comment type="caution">
    <text evidence="1">The sequence shown here is derived from an EMBL/GenBank/DDBJ whole genome shotgun (WGS) entry which is preliminary data.</text>
</comment>
<evidence type="ECO:0000313" key="2">
    <source>
        <dbReference type="Proteomes" id="UP000565089"/>
    </source>
</evidence>
<dbReference type="InterPro" id="IPR014347">
    <property type="entry name" value="Tautomerase/MIF_sf"/>
</dbReference>
<organism evidence="1 2">
    <name type="scientific">Streptomyces luteogriseus</name>
    <dbReference type="NCBI Taxonomy" id="68233"/>
    <lineage>
        <taxon>Bacteria</taxon>
        <taxon>Bacillati</taxon>
        <taxon>Actinomycetota</taxon>
        <taxon>Actinomycetes</taxon>
        <taxon>Kitasatosporales</taxon>
        <taxon>Streptomycetaceae</taxon>
        <taxon>Streptomyces</taxon>
    </lineage>
</organism>
<name>A0A7W7DVF3_9ACTN</name>
<dbReference type="EMBL" id="JACHMS010000001">
    <property type="protein sequence ID" value="MBB4716700.1"/>
    <property type="molecule type" value="Genomic_DNA"/>
</dbReference>
<protein>
    <recommendedName>
        <fullName evidence="3">4-oxalocrotonate tautomerase</fullName>
    </recommendedName>
</protein>
<proteinExistence type="predicted"/>
<reference evidence="1 2" key="1">
    <citation type="submission" date="2020-08" db="EMBL/GenBank/DDBJ databases">
        <title>Sequencing the genomes of 1000 actinobacteria strains.</title>
        <authorList>
            <person name="Klenk H.-P."/>
        </authorList>
    </citation>
    <scope>NUCLEOTIDE SEQUENCE [LARGE SCALE GENOMIC DNA]</scope>
    <source>
        <strain evidence="1 2">DSM 40483</strain>
    </source>
</reference>
<evidence type="ECO:0008006" key="3">
    <source>
        <dbReference type="Google" id="ProtNLM"/>
    </source>
</evidence>
<dbReference type="GeneID" id="95798547"/>
<sequence>MPTITIRTPELPVPRRRAVALRVTRWLTAQGVQAGHVVVRFEPTEESTVFSGGMPVEALPHETPDATGVHHASVTCCVGPDRDDAFRDGLARCVTEALGADATTPFCYLEFRPTSPSDVYLGAGDGLRRADGTAVRPAPAAV</sequence>
<dbReference type="Gene3D" id="3.30.429.10">
    <property type="entry name" value="Macrophage Migration Inhibitory Factor"/>
    <property type="match status" value="1"/>
</dbReference>
<dbReference type="AlphaFoldDB" id="A0A7W7DVF3"/>
<keyword evidence="2" id="KW-1185">Reference proteome</keyword>